<organism evidence="1 2">
    <name type="scientific">Pontibacter akesuensis</name>
    <dbReference type="NCBI Taxonomy" id="388950"/>
    <lineage>
        <taxon>Bacteria</taxon>
        <taxon>Pseudomonadati</taxon>
        <taxon>Bacteroidota</taxon>
        <taxon>Cytophagia</taxon>
        <taxon>Cytophagales</taxon>
        <taxon>Hymenobacteraceae</taxon>
        <taxon>Pontibacter</taxon>
    </lineage>
</organism>
<evidence type="ECO:0008006" key="3">
    <source>
        <dbReference type="Google" id="ProtNLM"/>
    </source>
</evidence>
<keyword evidence="2" id="KW-1185">Reference proteome</keyword>
<protein>
    <recommendedName>
        <fullName evidence="3">SpoIIAA-like</fullName>
    </recommendedName>
</protein>
<gene>
    <name evidence="1" type="ORF">SAMN04487941_2305</name>
</gene>
<accession>A0A1I7ILR4</accession>
<dbReference type="OrthoDB" id="884362at2"/>
<reference evidence="2" key="1">
    <citation type="submission" date="2016-10" db="EMBL/GenBank/DDBJ databases">
        <authorList>
            <person name="Varghese N."/>
        </authorList>
    </citation>
    <scope>NUCLEOTIDE SEQUENCE [LARGE SCALE GENOMIC DNA]</scope>
    <source>
        <strain evidence="2">DSM 18820</strain>
    </source>
</reference>
<dbReference type="RefSeq" id="WP_068837341.1">
    <property type="nucleotide sequence ID" value="NZ_BMXC01000002.1"/>
</dbReference>
<dbReference type="EMBL" id="FPCA01000002">
    <property type="protein sequence ID" value="SFU73879.1"/>
    <property type="molecule type" value="Genomic_DNA"/>
</dbReference>
<evidence type="ECO:0000313" key="2">
    <source>
        <dbReference type="Proteomes" id="UP000182491"/>
    </source>
</evidence>
<proteinExistence type="predicted"/>
<name>A0A1I7ILR4_9BACT</name>
<dbReference type="Proteomes" id="UP000182491">
    <property type="component" value="Unassembled WGS sequence"/>
</dbReference>
<sequence>MTAIEKVELPFLHLTFRHDLDIMFCRWRSFVNMQEFQEGYWMALEVAQKHHARFWLHDLRLRNSSTAAERHWFDQDFVSAVARQLPIGLSVAYLMSPLQHEHIDQKTSRIEEVISYGSLLQLRYFVSEHDALDWLQECRKRTISSS</sequence>
<evidence type="ECO:0000313" key="1">
    <source>
        <dbReference type="EMBL" id="SFU73879.1"/>
    </source>
</evidence>
<dbReference type="AlphaFoldDB" id="A0A1I7ILR4"/>